<dbReference type="InterPro" id="IPR001878">
    <property type="entry name" value="Znf_CCHC"/>
</dbReference>
<organism evidence="3 4">
    <name type="scientific">Brassica cretica</name>
    <name type="common">Mustard</name>
    <dbReference type="NCBI Taxonomy" id="69181"/>
    <lineage>
        <taxon>Eukaryota</taxon>
        <taxon>Viridiplantae</taxon>
        <taxon>Streptophyta</taxon>
        <taxon>Embryophyta</taxon>
        <taxon>Tracheophyta</taxon>
        <taxon>Spermatophyta</taxon>
        <taxon>Magnoliopsida</taxon>
        <taxon>eudicotyledons</taxon>
        <taxon>Gunneridae</taxon>
        <taxon>Pentapetalae</taxon>
        <taxon>rosids</taxon>
        <taxon>malvids</taxon>
        <taxon>Brassicales</taxon>
        <taxon>Brassicaceae</taxon>
        <taxon>Brassiceae</taxon>
        <taxon>Brassica</taxon>
    </lineage>
</organism>
<accession>A0A8S9SAB3</accession>
<feature type="region of interest" description="Disordered" evidence="1">
    <location>
        <begin position="379"/>
        <end position="414"/>
    </location>
</feature>
<gene>
    <name evidence="3" type="ORF">F2Q69_00029533</name>
</gene>
<dbReference type="SMART" id="SM00343">
    <property type="entry name" value="ZnF_C2HC"/>
    <property type="match status" value="2"/>
</dbReference>
<dbReference type="Proteomes" id="UP000712600">
    <property type="component" value="Unassembled WGS sequence"/>
</dbReference>
<protein>
    <recommendedName>
        <fullName evidence="2">CCHC-type domain-containing protein</fullName>
    </recommendedName>
</protein>
<evidence type="ECO:0000313" key="3">
    <source>
        <dbReference type="EMBL" id="KAF3588834.1"/>
    </source>
</evidence>
<evidence type="ECO:0000256" key="1">
    <source>
        <dbReference type="SAM" id="MobiDB-lite"/>
    </source>
</evidence>
<evidence type="ECO:0000259" key="2">
    <source>
        <dbReference type="SMART" id="SM00343"/>
    </source>
</evidence>
<dbReference type="EMBL" id="QGKX02000088">
    <property type="protein sequence ID" value="KAF3588834.1"/>
    <property type="molecule type" value="Genomic_DNA"/>
</dbReference>
<name>A0A8S9SAB3_BRACR</name>
<dbReference type="Gene3D" id="4.10.60.10">
    <property type="entry name" value="Zinc finger, CCHC-type"/>
    <property type="match status" value="1"/>
</dbReference>
<comment type="caution">
    <text evidence="3">The sequence shown here is derived from an EMBL/GenBank/DDBJ whole genome shotgun (WGS) entry which is preliminary data.</text>
</comment>
<evidence type="ECO:0000313" key="4">
    <source>
        <dbReference type="Proteomes" id="UP000712600"/>
    </source>
</evidence>
<feature type="region of interest" description="Disordered" evidence="1">
    <location>
        <begin position="135"/>
        <end position="154"/>
    </location>
</feature>
<dbReference type="AlphaFoldDB" id="A0A8S9SAB3"/>
<proteinExistence type="predicted"/>
<feature type="domain" description="CCHC-type" evidence="2">
    <location>
        <begin position="515"/>
        <end position="531"/>
    </location>
</feature>
<reference evidence="3" key="1">
    <citation type="submission" date="2019-12" db="EMBL/GenBank/DDBJ databases">
        <title>Genome sequencing and annotation of Brassica cretica.</title>
        <authorList>
            <person name="Studholme D.J."/>
            <person name="Sarris P."/>
        </authorList>
    </citation>
    <scope>NUCLEOTIDE SEQUENCE</scope>
    <source>
        <strain evidence="3">PFS-109/04</strain>
        <tissue evidence="3">Leaf</tissue>
    </source>
</reference>
<feature type="domain" description="CCHC-type" evidence="2">
    <location>
        <begin position="483"/>
        <end position="499"/>
    </location>
</feature>
<dbReference type="GO" id="GO:0008270">
    <property type="term" value="F:zinc ion binding"/>
    <property type="evidence" value="ECO:0007669"/>
    <property type="project" value="InterPro"/>
</dbReference>
<dbReference type="GO" id="GO:0003676">
    <property type="term" value="F:nucleic acid binding"/>
    <property type="evidence" value="ECO:0007669"/>
    <property type="project" value="InterPro"/>
</dbReference>
<sequence>MYMSKASHPAVNEHQRPPICAEEAAGFHKRVKMIHDPVKIVVPCAVFEVEFPIPPDKGAHLSSYVELQDWGKEDEELEEEENDQGRFSAIIDPSLLRWCQKIQSAQQMLLVMSPILNRIVQTDCGAKQCTDQGWTSDPVAGRGPGQAQSAQESVLTSAWRSVPVRTSVVGSERLPSRPDGPCGTKRPGAVLSEQSNETKAWGSGFPCGNYQGSSWGGYGSGSERFWAKRYKGTSGISLANRLEPIWPWAFDRGKQGVMDTRQREKEKEKEKDMVPGERMPKISGVVQTWTVVRERECEDSSRGKMCGDWVFVDRCEVLVTHCAWKSKKGKEAAGASGNVEAVGVNQTQVLPTQLGTVNTEIGLPQGPILPTEVQLENVGDQRDQDQGEQGETSPTEERVGLNPTGAAVDDETGPDVEVAKPSIKDVLEAMLLMGAQMVTLTQAFTPLKRKRDTAEEGKTSSGRPECSKCGRRHGGECWRAMRACTHCGKMDHATWDCPGPEQGWGQGSGGGGTFHCHGCGKAGHLRRDYPKSSSLERSVPWSKLMVKDVRQLRLNLDTMETSCLGLDDSLSWGQLAISSPQLGGVFHSGPVWSGPSGYRALPMVRVGPRDKVRSWLNQAMRKRLGGVGFHVGNARGAVGAVMGAVLSGFGRKEFDRGKQVMMDTRQREKEKEKDLAPGECTPKVETWTVVRERDCEDSSRGKMCGDWVFVDRCEVSRSLVGLKNPGSGLTLLTAICKASSTPYC</sequence>